<dbReference type="InterPro" id="IPR003615">
    <property type="entry name" value="HNH_nuc"/>
</dbReference>
<protein>
    <recommendedName>
        <fullName evidence="1">HNH nuclease domain-containing protein</fullName>
    </recommendedName>
</protein>
<dbReference type="SMART" id="SM00507">
    <property type="entry name" value="HNHc"/>
    <property type="match status" value="1"/>
</dbReference>
<evidence type="ECO:0000313" key="2">
    <source>
        <dbReference type="EMBL" id="NYG06459.1"/>
    </source>
</evidence>
<sequence>MSASEARRLACNAGLVPAVLDGASLPLDLGRAERFFTEAQRVALATRYDACAAFGCDRPYAWCELHHEDPWHRGGKTDLALAVPLCGHHHRRAHDPIYHHRVITDAATARKTVAFVQRK</sequence>
<feature type="domain" description="HNH nuclease" evidence="1">
    <location>
        <begin position="39"/>
        <end position="91"/>
    </location>
</feature>
<accession>A0A852WCD5</accession>
<proteinExistence type="predicted"/>
<dbReference type="CDD" id="cd00085">
    <property type="entry name" value="HNHc"/>
    <property type="match status" value="1"/>
</dbReference>
<evidence type="ECO:0000313" key="3">
    <source>
        <dbReference type="Proteomes" id="UP000573599"/>
    </source>
</evidence>
<reference evidence="2 3" key="1">
    <citation type="submission" date="2020-07" db="EMBL/GenBank/DDBJ databases">
        <title>Sequencing the genomes of 1000 actinobacteria strains.</title>
        <authorList>
            <person name="Klenk H.-P."/>
        </authorList>
    </citation>
    <scope>NUCLEOTIDE SEQUENCE [LARGE SCALE GENOMIC DNA]</scope>
    <source>
        <strain evidence="2 3">DSM 23987</strain>
    </source>
</reference>
<dbReference type="Proteomes" id="UP000573599">
    <property type="component" value="Unassembled WGS sequence"/>
</dbReference>
<dbReference type="AlphaFoldDB" id="A0A852WCD5"/>
<keyword evidence="3" id="KW-1185">Reference proteome</keyword>
<evidence type="ECO:0000259" key="1">
    <source>
        <dbReference type="SMART" id="SM00507"/>
    </source>
</evidence>
<dbReference type="EMBL" id="JACCAB010000001">
    <property type="protein sequence ID" value="NYG06459.1"/>
    <property type="molecule type" value="Genomic_DNA"/>
</dbReference>
<gene>
    <name evidence="2" type="ORF">BJ986_000946</name>
</gene>
<name>A0A852WCD5_9MICO</name>
<organism evidence="2 3">
    <name type="scientific">Pedococcus badiiscoriae</name>
    <dbReference type="NCBI Taxonomy" id="642776"/>
    <lineage>
        <taxon>Bacteria</taxon>
        <taxon>Bacillati</taxon>
        <taxon>Actinomycetota</taxon>
        <taxon>Actinomycetes</taxon>
        <taxon>Micrococcales</taxon>
        <taxon>Intrasporangiaceae</taxon>
        <taxon>Pedococcus</taxon>
    </lineage>
</organism>
<comment type="caution">
    <text evidence="2">The sequence shown here is derived from an EMBL/GenBank/DDBJ whole genome shotgun (WGS) entry which is preliminary data.</text>
</comment>
<dbReference type="RefSeq" id="WP_179420936.1">
    <property type="nucleotide sequence ID" value="NZ_JACCAB010000001.1"/>
</dbReference>